<feature type="signal peptide" evidence="2">
    <location>
        <begin position="1"/>
        <end position="23"/>
    </location>
</feature>
<keyword evidence="4" id="KW-1185">Reference proteome</keyword>
<name>A0A0S4J2V5_BODSA</name>
<feature type="region of interest" description="Disordered" evidence="1">
    <location>
        <begin position="26"/>
        <end position="45"/>
    </location>
</feature>
<dbReference type="Proteomes" id="UP000051952">
    <property type="component" value="Unassembled WGS sequence"/>
</dbReference>
<protein>
    <recommendedName>
        <fullName evidence="5">Membrane-associated protein</fullName>
    </recommendedName>
</protein>
<feature type="non-terminal residue" evidence="3">
    <location>
        <position position="1184"/>
    </location>
</feature>
<proteinExistence type="predicted"/>
<evidence type="ECO:0000313" key="4">
    <source>
        <dbReference type="Proteomes" id="UP000051952"/>
    </source>
</evidence>
<dbReference type="AlphaFoldDB" id="A0A0S4J2V5"/>
<keyword evidence="2" id="KW-0732">Signal</keyword>
<organism evidence="3 4">
    <name type="scientific">Bodo saltans</name>
    <name type="common">Flagellated protozoan</name>
    <dbReference type="NCBI Taxonomy" id="75058"/>
    <lineage>
        <taxon>Eukaryota</taxon>
        <taxon>Discoba</taxon>
        <taxon>Euglenozoa</taxon>
        <taxon>Kinetoplastea</taxon>
        <taxon>Metakinetoplastina</taxon>
        <taxon>Eubodonida</taxon>
        <taxon>Bodonidae</taxon>
        <taxon>Bodo</taxon>
    </lineage>
</organism>
<dbReference type="InterPro" id="IPR011044">
    <property type="entry name" value="Quino_amine_DH_bsu"/>
</dbReference>
<evidence type="ECO:0000313" key="3">
    <source>
        <dbReference type="EMBL" id="CUG64970.1"/>
    </source>
</evidence>
<evidence type="ECO:0008006" key="5">
    <source>
        <dbReference type="Google" id="ProtNLM"/>
    </source>
</evidence>
<sequence length="1184" mass="124568">MLRVVAVLLFFRIHVSLIPSVVAISRTSSPAGTPSPSTTLSPSGWTSAPTTVCYTDYSTSSACDASTSTAPFCRWCSATGTCLQNTTTCLTNCGSTTDSAVCGGSSQCSWCSALGICLPKTGSGSTCYATCNAASTAGSSFCAAASPTCLWCSALGICNSVAQTCYSSCTAASISGSTYCQYSQSACKWCSAIGICQAQSLTCYASCMASTTQGSSFCALTTSCSYCSAIGLCQAKTGATCYSTCLATDATSCAASTLCLYCSVMGICRALGSACYTSCQAASTEGSTVCSSTSNCHWCSAISICQVSSLTCFTSCAATTATQDSTFCNFAQSCTYCTAIQLCQTDGSTCYATCQAASVDNAACDASVSCQYCSILGVCLASAATCQPVEGILPRTNMRERGQQTLNSNEYMFQSSFTDGTYLYFVADTLTGYGKMVRVNPTTFTRSVSVTGSTTGTNYWRCVAQSGGYAYVGTFEAPANLLQITLATMTIANTLSLSSYSLNCATTVQIVGSYAYFATYESSPSIVRIAIPGFTYSTSTTISSSYCQRITSSGQYGGYLFFTCNMAPGRLMRFDYASMAYSTYISGNSGDNNFIAMAISGSTAYVSCGTAPGRLIQFNLASMTYGSVVSGATGEDDFISVYVSGTFVYVTTGTSPSRIVRFYTTTMVRLFAVSGNPLNDWSLTAPVAFGAYVYYGTSSSSINPGVISRFNFGVTNSPSASPSLSSDDTLTLSRGISSGSGSLDATHPFSPSLSLSRSRSLGWTSSNAVVPFPNPGTTMRRSSQLLLRLNDVSFQSGFTDGTYLYFVSNSAYGQMVRIDPVTFTRVDAVNGSSTGTNNWYCVASSGGYAYVGTTESTNARILRIKLSSMTVTGTLTLTGHGLIITAELVGDFVVFATDETIPFIATVNINNANFFVSRTTTVSSVFCQLIRASGQYGGYIFFACQMFPGRLMRFDYTNMAYSGYVAGNVGDNTFYAMAIVGSLAYVACGVNPGRLVKFNLATMAYIAGVSGVTGENYFLSVFVQGAYVYTTTNTSPSRIVRFDPKTMTRMFAVSGNPLTDSALLAPVQLGAYVYYASASSNPGVVSRFRLDVTLTATPSRSLGWTSSNAIVPFPNPGTTVRRSSQLLLNSSEIGFQSGFTDGTYLYYVANAAYGQMVRIDPVTFTRVDAVSGSSTGTNNWYCVA</sequence>
<dbReference type="EMBL" id="CYKH01000917">
    <property type="protein sequence ID" value="CUG64970.1"/>
    <property type="molecule type" value="Genomic_DNA"/>
</dbReference>
<reference evidence="4" key="1">
    <citation type="submission" date="2015-09" db="EMBL/GenBank/DDBJ databases">
        <authorList>
            <consortium name="Pathogen Informatics"/>
        </authorList>
    </citation>
    <scope>NUCLEOTIDE SEQUENCE [LARGE SCALE GENOMIC DNA]</scope>
    <source>
        <strain evidence="4">Lake Konstanz</strain>
    </source>
</reference>
<dbReference type="VEuPathDB" id="TriTrypDB:BSAL_82555"/>
<evidence type="ECO:0000256" key="2">
    <source>
        <dbReference type="SAM" id="SignalP"/>
    </source>
</evidence>
<accession>A0A0S4J2V5</accession>
<gene>
    <name evidence="3" type="ORF">BSAL_82555</name>
</gene>
<dbReference type="SUPFAM" id="SSF75011">
    <property type="entry name" value="3-carboxy-cis,cis-mucoante lactonizing enzyme"/>
    <property type="match status" value="1"/>
</dbReference>
<evidence type="ECO:0000256" key="1">
    <source>
        <dbReference type="SAM" id="MobiDB-lite"/>
    </source>
</evidence>
<feature type="chain" id="PRO_5006621885" description="Membrane-associated protein" evidence="2">
    <location>
        <begin position="24"/>
        <end position="1184"/>
    </location>
</feature>
<dbReference type="SUPFAM" id="SSF50969">
    <property type="entry name" value="YVTN repeat-like/Quinoprotein amine dehydrogenase"/>
    <property type="match status" value="1"/>
</dbReference>